<evidence type="ECO:0000313" key="2">
    <source>
        <dbReference type="Proteomes" id="UP000439903"/>
    </source>
</evidence>
<gene>
    <name evidence="1" type="ORF">F8M41_008445</name>
</gene>
<proteinExistence type="predicted"/>
<organism evidence="1 2">
    <name type="scientific">Gigaspora margarita</name>
    <dbReference type="NCBI Taxonomy" id="4874"/>
    <lineage>
        <taxon>Eukaryota</taxon>
        <taxon>Fungi</taxon>
        <taxon>Fungi incertae sedis</taxon>
        <taxon>Mucoromycota</taxon>
        <taxon>Glomeromycotina</taxon>
        <taxon>Glomeromycetes</taxon>
        <taxon>Diversisporales</taxon>
        <taxon>Gigasporaceae</taxon>
        <taxon>Gigaspora</taxon>
    </lineage>
</organism>
<dbReference type="EMBL" id="WTPW01000190">
    <property type="protein sequence ID" value="KAF0537278.1"/>
    <property type="molecule type" value="Genomic_DNA"/>
</dbReference>
<evidence type="ECO:0000313" key="1">
    <source>
        <dbReference type="EMBL" id="KAF0537278.1"/>
    </source>
</evidence>
<sequence>MINEGESSQISRLEYEEQQIEIEPTKPHNGRKISKFLLLPNDKMQRHGAKRITDGSVTIQSIGQSIEQLAKQLAKQS</sequence>
<name>A0A8H4AVL2_GIGMA</name>
<reference evidence="1 2" key="1">
    <citation type="journal article" date="2019" name="Environ. Microbiol.">
        <title>At the nexus of three kingdoms: the genome of the mycorrhizal fungus Gigaspora margarita provides insights into plant, endobacterial and fungal interactions.</title>
        <authorList>
            <person name="Venice F."/>
            <person name="Ghignone S."/>
            <person name="Salvioli di Fossalunga A."/>
            <person name="Amselem J."/>
            <person name="Novero M."/>
            <person name="Xianan X."/>
            <person name="Sedzielewska Toro K."/>
            <person name="Morin E."/>
            <person name="Lipzen A."/>
            <person name="Grigoriev I.V."/>
            <person name="Henrissat B."/>
            <person name="Martin F.M."/>
            <person name="Bonfante P."/>
        </authorList>
    </citation>
    <scope>NUCLEOTIDE SEQUENCE [LARGE SCALE GENOMIC DNA]</scope>
    <source>
        <strain evidence="1 2">BEG34</strain>
    </source>
</reference>
<comment type="caution">
    <text evidence="1">The sequence shown here is derived from an EMBL/GenBank/DDBJ whole genome shotgun (WGS) entry which is preliminary data.</text>
</comment>
<accession>A0A8H4AVL2</accession>
<dbReference type="Proteomes" id="UP000439903">
    <property type="component" value="Unassembled WGS sequence"/>
</dbReference>
<keyword evidence="2" id="KW-1185">Reference proteome</keyword>
<dbReference type="AlphaFoldDB" id="A0A8H4AVL2"/>
<protein>
    <submittedName>
        <fullName evidence="1">Uncharacterized protein</fullName>
    </submittedName>
</protein>